<dbReference type="PROSITE" id="PS00018">
    <property type="entry name" value="EF_HAND_1"/>
    <property type="match status" value="1"/>
</dbReference>
<dbReference type="OrthoDB" id="293868at2759"/>
<dbReference type="InterPro" id="IPR011992">
    <property type="entry name" value="EF-hand-dom_pair"/>
</dbReference>
<sequence>MVNKELVRKLLQHLDKNGDGKIDVNELKMFLDREKWPFVVGFVKILPEFMRVNESIMATERAAPGRLMFQLLPYSRYRD</sequence>
<keyword evidence="1" id="KW-0106">Calcium</keyword>
<dbReference type="KEGG" id="ovi:T265_14725"/>
<evidence type="ECO:0000313" key="4">
    <source>
        <dbReference type="Proteomes" id="UP000054324"/>
    </source>
</evidence>
<protein>
    <recommendedName>
        <fullName evidence="2">EF-hand domain-containing protein</fullName>
    </recommendedName>
</protein>
<dbReference type="SMART" id="SM00054">
    <property type="entry name" value="EFh"/>
    <property type="match status" value="1"/>
</dbReference>
<proteinExistence type="predicted"/>
<reference evidence="3 4" key="1">
    <citation type="submission" date="2013-11" db="EMBL/GenBank/DDBJ databases">
        <title>Opisthorchis viverrini - life in the bile duct.</title>
        <authorList>
            <person name="Young N.D."/>
            <person name="Nagarajan N."/>
            <person name="Lin S.J."/>
            <person name="Korhonen P.K."/>
            <person name="Jex A.R."/>
            <person name="Hall R.S."/>
            <person name="Safavi-Hemami H."/>
            <person name="Kaewkong W."/>
            <person name="Bertrand D."/>
            <person name="Gao S."/>
            <person name="Seet Q."/>
            <person name="Wongkham S."/>
            <person name="Teh B.T."/>
            <person name="Wongkham C."/>
            <person name="Intapan P.M."/>
            <person name="Maleewong W."/>
            <person name="Yang X."/>
            <person name="Hu M."/>
            <person name="Wang Z."/>
            <person name="Hofmann A."/>
            <person name="Sternberg P.W."/>
            <person name="Tan P."/>
            <person name="Wang J."/>
            <person name="Gasser R.B."/>
        </authorList>
    </citation>
    <scope>NUCLEOTIDE SEQUENCE [LARGE SCALE GENOMIC DNA]</scope>
</reference>
<dbReference type="Pfam" id="PF00036">
    <property type="entry name" value="EF-hand_1"/>
    <property type="match status" value="1"/>
</dbReference>
<dbReference type="AlphaFoldDB" id="A0A074ZI85"/>
<dbReference type="GeneID" id="20328891"/>
<dbReference type="InterPro" id="IPR002048">
    <property type="entry name" value="EF_hand_dom"/>
</dbReference>
<accession>A0A074ZI85</accession>
<evidence type="ECO:0000313" key="3">
    <source>
        <dbReference type="EMBL" id="KER23025.1"/>
    </source>
</evidence>
<dbReference type="EMBL" id="KL596868">
    <property type="protein sequence ID" value="KER23025.1"/>
    <property type="molecule type" value="Genomic_DNA"/>
</dbReference>
<dbReference type="RefSeq" id="XP_009173227.1">
    <property type="nucleotide sequence ID" value="XM_009174963.1"/>
</dbReference>
<evidence type="ECO:0000259" key="2">
    <source>
        <dbReference type="PROSITE" id="PS50222"/>
    </source>
</evidence>
<feature type="non-terminal residue" evidence="3">
    <location>
        <position position="79"/>
    </location>
</feature>
<gene>
    <name evidence="3" type="ORF">T265_14725</name>
</gene>
<dbReference type="PROSITE" id="PS50222">
    <property type="entry name" value="EF_HAND_2"/>
    <property type="match status" value="1"/>
</dbReference>
<dbReference type="InterPro" id="IPR018247">
    <property type="entry name" value="EF_Hand_1_Ca_BS"/>
</dbReference>
<evidence type="ECO:0000256" key="1">
    <source>
        <dbReference type="ARBA" id="ARBA00022837"/>
    </source>
</evidence>
<name>A0A074ZI85_OPIVI</name>
<keyword evidence="4" id="KW-1185">Reference proteome</keyword>
<dbReference type="CTD" id="20328891"/>
<dbReference type="Gene3D" id="1.10.238.10">
    <property type="entry name" value="EF-hand"/>
    <property type="match status" value="1"/>
</dbReference>
<dbReference type="GO" id="GO:0005509">
    <property type="term" value="F:calcium ion binding"/>
    <property type="evidence" value="ECO:0007669"/>
    <property type="project" value="InterPro"/>
</dbReference>
<dbReference type="SUPFAM" id="SSF47473">
    <property type="entry name" value="EF-hand"/>
    <property type="match status" value="1"/>
</dbReference>
<dbReference type="Proteomes" id="UP000054324">
    <property type="component" value="Unassembled WGS sequence"/>
</dbReference>
<feature type="domain" description="EF-hand" evidence="2">
    <location>
        <begin position="2"/>
        <end position="37"/>
    </location>
</feature>
<organism evidence="3 4">
    <name type="scientific">Opisthorchis viverrini</name>
    <name type="common">Southeast Asian liver fluke</name>
    <dbReference type="NCBI Taxonomy" id="6198"/>
    <lineage>
        <taxon>Eukaryota</taxon>
        <taxon>Metazoa</taxon>
        <taxon>Spiralia</taxon>
        <taxon>Lophotrochozoa</taxon>
        <taxon>Platyhelminthes</taxon>
        <taxon>Trematoda</taxon>
        <taxon>Digenea</taxon>
        <taxon>Opisthorchiida</taxon>
        <taxon>Opisthorchiata</taxon>
        <taxon>Opisthorchiidae</taxon>
        <taxon>Opisthorchis</taxon>
    </lineage>
</organism>